<accession>A0A2T6B4Y4</accession>
<comment type="caution">
    <text evidence="1">The sequence shown here is derived from an EMBL/GenBank/DDBJ whole genome shotgun (WGS) entry which is preliminary data.</text>
</comment>
<gene>
    <name evidence="1" type="ORF">C8N34_104257</name>
</gene>
<dbReference type="RefSeq" id="WP_108128499.1">
    <property type="nucleotide sequence ID" value="NZ_QBKP01000004.1"/>
</dbReference>
<evidence type="ECO:0000313" key="2">
    <source>
        <dbReference type="Proteomes" id="UP000244224"/>
    </source>
</evidence>
<reference evidence="1 2" key="1">
    <citation type="submission" date="2018-04" db="EMBL/GenBank/DDBJ databases">
        <title>Genomic Encyclopedia of Archaeal and Bacterial Type Strains, Phase II (KMG-II): from individual species to whole genera.</title>
        <authorList>
            <person name="Goeker M."/>
        </authorList>
    </citation>
    <scope>NUCLEOTIDE SEQUENCE [LARGE SCALE GENOMIC DNA]</scope>
    <source>
        <strain evidence="1 2">DSM 21823</strain>
    </source>
</reference>
<dbReference type="Proteomes" id="UP000244224">
    <property type="component" value="Unassembled WGS sequence"/>
</dbReference>
<evidence type="ECO:0000313" key="1">
    <source>
        <dbReference type="EMBL" id="PTX51138.1"/>
    </source>
</evidence>
<protein>
    <submittedName>
        <fullName evidence="1">Uncharacterized protein</fullName>
    </submittedName>
</protein>
<organism evidence="1 2">
    <name type="scientific">Gemmobacter caeni</name>
    <dbReference type="NCBI Taxonomy" id="589035"/>
    <lineage>
        <taxon>Bacteria</taxon>
        <taxon>Pseudomonadati</taxon>
        <taxon>Pseudomonadota</taxon>
        <taxon>Alphaproteobacteria</taxon>
        <taxon>Rhodobacterales</taxon>
        <taxon>Paracoccaceae</taxon>
        <taxon>Gemmobacter</taxon>
    </lineage>
</organism>
<dbReference type="AlphaFoldDB" id="A0A2T6B4Y4"/>
<dbReference type="OrthoDB" id="7861848at2"/>
<dbReference type="EMBL" id="QBKP01000004">
    <property type="protein sequence ID" value="PTX51138.1"/>
    <property type="molecule type" value="Genomic_DNA"/>
</dbReference>
<proteinExistence type="predicted"/>
<name>A0A2T6B4Y4_9RHOB</name>
<sequence length="118" mass="13006">MTGAEVQAAFATAGFCGVEAEGGVVYARVAPQSPEFRAEETEAGWRLLLPWNVTPPAEAMAAWNALMGAARMELHQGEARLVMGFPGPQVLIRWAALAAEAEVHFIRWRRDRRPWEGM</sequence>
<keyword evidence="2" id="KW-1185">Reference proteome</keyword>